<gene>
    <name evidence="1" type="ORF">O6H91_08G082500</name>
</gene>
<name>A0ACC2CZD3_DIPCM</name>
<dbReference type="Proteomes" id="UP001162992">
    <property type="component" value="Chromosome 8"/>
</dbReference>
<proteinExistence type="predicted"/>
<dbReference type="EMBL" id="CM055099">
    <property type="protein sequence ID" value="KAJ7547366.1"/>
    <property type="molecule type" value="Genomic_DNA"/>
</dbReference>
<evidence type="ECO:0000313" key="1">
    <source>
        <dbReference type="EMBL" id="KAJ7547366.1"/>
    </source>
</evidence>
<keyword evidence="2" id="KW-1185">Reference proteome</keyword>
<evidence type="ECO:0000313" key="2">
    <source>
        <dbReference type="Proteomes" id="UP001162992"/>
    </source>
</evidence>
<accession>A0ACC2CZD3</accession>
<organism evidence="1 2">
    <name type="scientific">Diphasiastrum complanatum</name>
    <name type="common">Issler's clubmoss</name>
    <name type="synonym">Lycopodium complanatum</name>
    <dbReference type="NCBI Taxonomy" id="34168"/>
    <lineage>
        <taxon>Eukaryota</taxon>
        <taxon>Viridiplantae</taxon>
        <taxon>Streptophyta</taxon>
        <taxon>Embryophyta</taxon>
        <taxon>Tracheophyta</taxon>
        <taxon>Lycopodiopsida</taxon>
        <taxon>Lycopodiales</taxon>
        <taxon>Lycopodiaceae</taxon>
        <taxon>Lycopodioideae</taxon>
        <taxon>Diphasiastrum</taxon>
    </lineage>
</organism>
<reference evidence="2" key="1">
    <citation type="journal article" date="2024" name="Proc. Natl. Acad. Sci. U.S.A.">
        <title>Extraordinary preservation of gene collinearity over three hundred million years revealed in homosporous lycophytes.</title>
        <authorList>
            <person name="Li C."/>
            <person name="Wickell D."/>
            <person name="Kuo L.Y."/>
            <person name="Chen X."/>
            <person name="Nie B."/>
            <person name="Liao X."/>
            <person name="Peng D."/>
            <person name="Ji J."/>
            <person name="Jenkins J."/>
            <person name="Williams M."/>
            <person name="Shu S."/>
            <person name="Plott C."/>
            <person name="Barry K."/>
            <person name="Rajasekar S."/>
            <person name="Grimwood J."/>
            <person name="Han X."/>
            <person name="Sun S."/>
            <person name="Hou Z."/>
            <person name="He W."/>
            <person name="Dai G."/>
            <person name="Sun C."/>
            <person name="Schmutz J."/>
            <person name="Leebens-Mack J.H."/>
            <person name="Li F.W."/>
            <person name="Wang L."/>
        </authorList>
    </citation>
    <scope>NUCLEOTIDE SEQUENCE [LARGE SCALE GENOMIC DNA]</scope>
    <source>
        <strain evidence="2">cv. PW_Plant_1</strain>
    </source>
</reference>
<comment type="caution">
    <text evidence="1">The sequence shown here is derived from an EMBL/GenBank/DDBJ whole genome shotgun (WGS) entry which is preliminary data.</text>
</comment>
<protein>
    <submittedName>
        <fullName evidence="1">Uncharacterized protein</fullName>
    </submittedName>
</protein>
<sequence>MEPVHTVGITYPAGGILRSFVLEILLTYILMFVVTAVSNNPSVGDFSGVVVACTVAANSLFGGPISGASMNPARTIGPAIASNSYTGIWIYILGPALGALGGAWSFKLLNPRAQKNQKTMPSSI</sequence>